<evidence type="ECO:0000256" key="1">
    <source>
        <dbReference type="SAM" id="Phobius"/>
    </source>
</evidence>
<name>A0A060NXZ0_9BURK</name>
<dbReference type="HOGENOM" id="CLU_1924011_0_0_4"/>
<keyword evidence="1" id="KW-0812">Transmembrane</keyword>
<keyword evidence="3" id="KW-1185">Reference proteome</keyword>
<dbReference type="STRING" id="1458426.SMCB_2145"/>
<accession>A0A060NXZ0</accession>
<gene>
    <name evidence="2" type="ORF">SMCB_2145</name>
</gene>
<feature type="transmembrane region" description="Helical" evidence="1">
    <location>
        <begin position="88"/>
        <end position="118"/>
    </location>
</feature>
<sequence>MKLLLWVVTLLVLALWTGTIWVLTGLADWLAAQVATGEAANLADIIAQWPVPPELAPWIGEAFLLPLRDLFAWTVGVLESLLPFLPGLVGILSVILWIVWFIVTGLIVVLALLGHWALSKAQRLRTNLRTT</sequence>
<reference evidence="2 3" key="1">
    <citation type="journal article" date="2014" name="Nat. Commun.">
        <title>Physiological and genomic features of highly alkaliphilic hydrogen-utilizing Betaproteobacteria from a continental serpentinizing site.</title>
        <authorList>
            <person name="Suzuki S."/>
            <person name="Kuenen J.G."/>
            <person name="Schipper K."/>
            <person name="van der Velde S."/>
            <person name="Ishii S."/>
            <person name="Wu A."/>
            <person name="Sorokin D.Y."/>
            <person name="Tenney A."/>
            <person name="Meng X.Y."/>
            <person name="Morrill P.L."/>
            <person name="Kamagata Y."/>
            <person name="Muyzer G."/>
            <person name="Nealson K.H."/>
        </authorList>
    </citation>
    <scope>NUCLEOTIDE SEQUENCE [LARGE SCALE GENOMIC DNA]</scope>
    <source>
        <strain evidence="2 3">B1</strain>
    </source>
</reference>
<organism evidence="2 3">
    <name type="scientific">Serpentinimonas maccroryi</name>
    <dbReference type="NCBI Taxonomy" id="1458426"/>
    <lineage>
        <taxon>Bacteria</taxon>
        <taxon>Pseudomonadati</taxon>
        <taxon>Pseudomonadota</taxon>
        <taxon>Betaproteobacteria</taxon>
        <taxon>Burkholderiales</taxon>
        <taxon>Comamonadaceae</taxon>
        <taxon>Serpentinimonas</taxon>
    </lineage>
</organism>
<evidence type="ECO:0000313" key="2">
    <source>
        <dbReference type="EMBL" id="BAO84373.1"/>
    </source>
</evidence>
<evidence type="ECO:0000313" key="3">
    <source>
        <dbReference type="Proteomes" id="UP000066014"/>
    </source>
</evidence>
<keyword evidence="1" id="KW-0472">Membrane</keyword>
<protein>
    <submittedName>
        <fullName evidence="2">Molybdopterin-guanine dinucleotide biosynthesis protein A</fullName>
    </submittedName>
</protein>
<dbReference type="Proteomes" id="UP000066014">
    <property type="component" value="Chromosome"/>
</dbReference>
<keyword evidence="1" id="KW-1133">Transmembrane helix</keyword>
<dbReference type="EMBL" id="AP014569">
    <property type="protein sequence ID" value="BAO84373.1"/>
    <property type="molecule type" value="Genomic_DNA"/>
</dbReference>
<proteinExistence type="predicted"/>
<dbReference type="AlphaFoldDB" id="A0A060NXZ0"/>
<dbReference type="KEGG" id="cbab:SMCB_2145"/>